<feature type="domain" description="YknX-like beta-barrel" evidence="7">
    <location>
        <begin position="253"/>
        <end position="325"/>
    </location>
</feature>
<dbReference type="PANTHER" id="PTHR30469:SF33">
    <property type="entry name" value="SLR1207 PROTEIN"/>
    <property type="match status" value="1"/>
</dbReference>
<evidence type="ECO:0000256" key="2">
    <source>
        <dbReference type="SAM" id="Coils"/>
    </source>
</evidence>
<sequence length="421" mass="45309">MKQSVSKIIKKFSKLKLPVKIILLIIIILLGWFTYSKFIKSKPTQTQYQTALVQRGTLVSTVTASGQVSSANNTPIVTQVTGKITKLYVKNGDQVKVGAPIAKLELDQSSQQKYYQQLSSYTGAKNSLESAKANKDSLKSDVVVANDNFVKNALNKGKDEDNVTYIQLKAAKDLAEQKYNNQDQVIYQAQMSYSSASMALQNYSPTIYAPISGVITGLSQQEGSVIPAQAVSSSTQTLSQNIANITTSNYPIVSVAMTEIDIPKVQVGAKATLTFDAYPDKTYTGKVFCINTTGLVSSGVTSYPVTINLDTENPEIYANMSATANIIIETKDNVLYVPVSAVQDQNGQSVVRELKDDQLVFIAVVTGISSDTYTEIVSGVNEGDEVVTSVITQTTGSTNSGSASPFGVFRPGGGGNVRFRD</sequence>
<dbReference type="PANTHER" id="PTHR30469">
    <property type="entry name" value="MULTIDRUG RESISTANCE PROTEIN MDTA"/>
    <property type="match status" value="1"/>
</dbReference>
<dbReference type="Gene3D" id="2.40.420.20">
    <property type="match status" value="1"/>
</dbReference>
<dbReference type="InterPro" id="IPR058636">
    <property type="entry name" value="Beta-barrel_YknX"/>
</dbReference>
<evidence type="ECO:0000256" key="4">
    <source>
        <dbReference type="SAM" id="Phobius"/>
    </source>
</evidence>
<dbReference type="Gene3D" id="2.40.50.100">
    <property type="match status" value="1"/>
</dbReference>
<dbReference type="AlphaFoldDB" id="A0A1F4UNC9"/>
<organism evidence="8 9">
    <name type="scientific">candidate division WWE3 bacterium RBG_19FT_COMBO_34_6</name>
    <dbReference type="NCBI Taxonomy" id="1802612"/>
    <lineage>
        <taxon>Bacteria</taxon>
        <taxon>Katanobacteria</taxon>
    </lineage>
</organism>
<feature type="coiled-coil region" evidence="2">
    <location>
        <begin position="121"/>
        <end position="148"/>
    </location>
</feature>
<dbReference type="Proteomes" id="UP000178615">
    <property type="component" value="Unassembled WGS sequence"/>
</dbReference>
<proteinExistence type="inferred from homology"/>
<dbReference type="Pfam" id="PF25975">
    <property type="entry name" value="CzcB_C"/>
    <property type="match status" value="1"/>
</dbReference>
<dbReference type="InterPro" id="IPR006143">
    <property type="entry name" value="RND_pump_MFP"/>
</dbReference>
<evidence type="ECO:0000259" key="6">
    <source>
        <dbReference type="Pfam" id="PF25975"/>
    </source>
</evidence>
<dbReference type="Pfam" id="PF25990">
    <property type="entry name" value="Beta-barrel_YknX"/>
    <property type="match status" value="1"/>
</dbReference>
<keyword evidence="4" id="KW-1133">Transmembrane helix</keyword>
<evidence type="ECO:0000313" key="9">
    <source>
        <dbReference type="Proteomes" id="UP000178615"/>
    </source>
</evidence>
<feature type="domain" description="CzcB-like C-terminal circularly permuted SH3-like" evidence="6">
    <location>
        <begin position="336"/>
        <end position="388"/>
    </location>
</feature>
<feature type="region of interest" description="Disordered" evidence="3">
    <location>
        <begin position="394"/>
        <end position="421"/>
    </location>
</feature>
<evidence type="ECO:0000259" key="7">
    <source>
        <dbReference type="Pfam" id="PF25990"/>
    </source>
</evidence>
<keyword evidence="4" id="KW-0472">Membrane</keyword>
<dbReference type="SUPFAM" id="SSF111369">
    <property type="entry name" value="HlyD-like secretion proteins"/>
    <property type="match status" value="1"/>
</dbReference>
<dbReference type="Pfam" id="PF25917">
    <property type="entry name" value="BSH_RND"/>
    <property type="match status" value="1"/>
</dbReference>
<evidence type="ECO:0000313" key="8">
    <source>
        <dbReference type="EMBL" id="OGC46439.1"/>
    </source>
</evidence>
<evidence type="ECO:0000256" key="1">
    <source>
        <dbReference type="ARBA" id="ARBA00009477"/>
    </source>
</evidence>
<protein>
    <submittedName>
        <fullName evidence="8">Uncharacterized protein</fullName>
    </submittedName>
</protein>
<feature type="domain" description="Multidrug resistance protein MdtA-like barrel-sandwich hybrid" evidence="5">
    <location>
        <begin position="76"/>
        <end position="228"/>
    </location>
</feature>
<dbReference type="Gene3D" id="2.40.30.170">
    <property type="match status" value="1"/>
</dbReference>
<dbReference type="GO" id="GO:0015562">
    <property type="term" value="F:efflux transmembrane transporter activity"/>
    <property type="evidence" value="ECO:0007669"/>
    <property type="project" value="TreeGrafter"/>
</dbReference>
<accession>A0A1F4UNC9</accession>
<reference evidence="8 9" key="1">
    <citation type="journal article" date="2016" name="Nat. Commun.">
        <title>Thousands of microbial genomes shed light on interconnected biogeochemical processes in an aquifer system.</title>
        <authorList>
            <person name="Anantharaman K."/>
            <person name="Brown C.T."/>
            <person name="Hug L.A."/>
            <person name="Sharon I."/>
            <person name="Castelle C.J."/>
            <person name="Probst A.J."/>
            <person name="Thomas B.C."/>
            <person name="Singh A."/>
            <person name="Wilkins M.J."/>
            <person name="Karaoz U."/>
            <person name="Brodie E.L."/>
            <person name="Williams K.H."/>
            <person name="Hubbard S.S."/>
            <person name="Banfield J.F."/>
        </authorList>
    </citation>
    <scope>NUCLEOTIDE SEQUENCE [LARGE SCALE GENOMIC DNA]</scope>
</reference>
<feature type="transmembrane region" description="Helical" evidence="4">
    <location>
        <begin position="21"/>
        <end position="39"/>
    </location>
</feature>
<feature type="compositionally biased region" description="Polar residues" evidence="3">
    <location>
        <begin position="394"/>
        <end position="403"/>
    </location>
</feature>
<evidence type="ECO:0000259" key="5">
    <source>
        <dbReference type="Pfam" id="PF25917"/>
    </source>
</evidence>
<evidence type="ECO:0000256" key="3">
    <source>
        <dbReference type="SAM" id="MobiDB-lite"/>
    </source>
</evidence>
<feature type="compositionally biased region" description="Gly residues" evidence="3">
    <location>
        <begin position="410"/>
        <end position="421"/>
    </location>
</feature>
<keyword evidence="4" id="KW-0812">Transmembrane</keyword>
<dbReference type="EMBL" id="MEUV01000004">
    <property type="protein sequence ID" value="OGC46439.1"/>
    <property type="molecule type" value="Genomic_DNA"/>
</dbReference>
<comment type="caution">
    <text evidence="8">The sequence shown here is derived from an EMBL/GenBank/DDBJ whole genome shotgun (WGS) entry which is preliminary data.</text>
</comment>
<dbReference type="InterPro" id="IPR058649">
    <property type="entry name" value="CzcB_C"/>
</dbReference>
<dbReference type="NCBIfam" id="TIGR01730">
    <property type="entry name" value="RND_mfp"/>
    <property type="match status" value="1"/>
</dbReference>
<comment type="similarity">
    <text evidence="1">Belongs to the membrane fusion protein (MFP) (TC 8.A.1) family.</text>
</comment>
<name>A0A1F4UNC9_UNCKA</name>
<gene>
    <name evidence="8" type="ORF">A2V49_02805</name>
</gene>
<dbReference type="InterPro" id="IPR058625">
    <property type="entry name" value="MdtA-like_BSH"/>
</dbReference>
<keyword evidence="2" id="KW-0175">Coiled coil</keyword>
<dbReference type="GO" id="GO:1990281">
    <property type="term" value="C:efflux pump complex"/>
    <property type="evidence" value="ECO:0007669"/>
    <property type="project" value="TreeGrafter"/>
</dbReference>